<accession>A0A923SBT0</accession>
<dbReference type="InterPro" id="IPR028974">
    <property type="entry name" value="TSP_type-3_rpt"/>
</dbReference>
<comment type="caution">
    <text evidence="3">The sequence shown here is derived from an EMBL/GenBank/DDBJ whole genome shotgun (WGS) entry which is preliminary data.</text>
</comment>
<keyword evidence="4" id="KW-1185">Reference proteome</keyword>
<feature type="chain" id="PRO_5036920710" evidence="2">
    <location>
        <begin position="26"/>
        <end position="106"/>
    </location>
</feature>
<sequence length="106" mass="12174">MRKTSWMTLAGAAALMVAFAAPAHAGASVHVQIGTPYYPAYSQPGYVVTGPQYYQAPRPYHYGHGYQRSHRRDQDRDGIPNRWDRDRDGDGVPNRWDRRPTNPYRR</sequence>
<evidence type="ECO:0000256" key="2">
    <source>
        <dbReference type="SAM" id="SignalP"/>
    </source>
</evidence>
<dbReference type="Proteomes" id="UP000608513">
    <property type="component" value="Unassembled WGS sequence"/>
</dbReference>
<organism evidence="3 4">
    <name type="scientific">Ramlibacter cellulosilyticus</name>
    <dbReference type="NCBI Taxonomy" id="2764187"/>
    <lineage>
        <taxon>Bacteria</taxon>
        <taxon>Pseudomonadati</taxon>
        <taxon>Pseudomonadota</taxon>
        <taxon>Betaproteobacteria</taxon>
        <taxon>Burkholderiales</taxon>
        <taxon>Comamonadaceae</taxon>
        <taxon>Ramlibacter</taxon>
    </lineage>
</organism>
<dbReference type="Gene3D" id="4.10.1080.10">
    <property type="entry name" value="TSP type-3 repeat"/>
    <property type="match status" value="1"/>
</dbReference>
<name>A0A923SBT0_9BURK</name>
<keyword evidence="2" id="KW-0732">Signal</keyword>
<feature type="signal peptide" evidence="2">
    <location>
        <begin position="1"/>
        <end position="25"/>
    </location>
</feature>
<feature type="compositionally biased region" description="Basic and acidic residues" evidence="1">
    <location>
        <begin position="72"/>
        <end position="100"/>
    </location>
</feature>
<proteinExistence type="predicted"/>
<dbReference type="RefSeq" id="WP_187076949.1">
    <property type="nucleotide sequence ID" value="NZ_JACORT010000006.1"/>
</dbReference>
<dbReference type="SUPFAM" id="SSF103647">
    <property type="entry name" value="TSP type-3 repeat"/>
    <property type="match status" value="1"/>
</dbReference>
<gene>
    <name evidence="3" type="ORF">H8N03_14675</name>
</gene>
<dbReference type="EMBL" id="JACORT010000006">
    <property type="protein sequence ID" value="MBC5784195.1"/>
    <property type="molecule type" value="Genomic_DNA"/>
</dbReference>
<reference evidence="3" key="1">
    <citation type="submission" date="2020-08" db="EMBL/GenBank/DDBJ databases">
        <title>Ramlibacter sp. USB13 16S ribosomal RNA gene genome sequencing and assembly.</title>
        <authorList>
            <person name="Kang M."/>
        </authorList>
    </citation>
    <scope>NUCLEOTIDE SEQUENCE</scope>
    <source>
        <strain evidence="3">USB13</strain>
    </source>
</reference>
<dbReference type="AlphaFoldDB" id="A0A923SBT0"/>
<evidence type="ECO:0000256" key="1">
    <source>
        <dbReference type="SAM" id="MobiDB-lite"/>
    </source>
</evidence>
<protein>
    <submittedName>
        <fullName evidence="3">Thrombospondin type 3 repeat-containing protein</fullName>
    </submittedName>
</protein>
<feature type="region of interest" description="Disordered" evidence="1">
    <location>
        <begin position="59"/>
        <end position="106"/>
    </location>
</feature>
<evidence type="ECO:0000313" key="3">
    <source>
        <dbReference type="EMBL" id="MBC5784195.1"/>
    </source>
</evidence>
<evidence type="ECO:0000313" key="4">
    <source>
        <dbReference type="Proteomes" id="UP000608513"/>
    </source>
</evidence>
<dbReference type="GO" id="GO:0005509">
    <property type="term" value="F:calcium ion binding"/>
    <property type="evidence" value="ECO:0007669"/>
    <property type="project" value="InterPro"/>
</dbReference>